<dbReference type="AlphaFoldDB" id="A0A951J1W1"/>
<reference evidence="2 3" key="1">
    <citation type="journal article" date="2020" name="Syst. Appl. Microbiol.">
        <title>Arthrospiribacter ruber gen. nov., sp. nov., a novel bacterium isolated from Arthrospira cultures.</title>
        <authorList>
            <person name="Waleron M."/>
            <person name="Misztak A."/>
            <person name="Waleron M.M."/>
            <person name="Furmaniak M."/>
            <person name="Mrozik A."/>
            <person name="Waleron K."/>
        </authorList>
    </citation>
    <scope>NUCLEOTIDE SEQUENCE [LARGE SCALE GENOMIC DNA]</scope>
    <source>
        <strain evidence="2 3">DPMB0001</strain>
    </source>
</reference>
<dbReference type="InterPro" id="IPR024983">
    <property type="entry name" value="CHAT_dom"/>
</dbReference>
<feature type="domain" description="CHAT" evidence="1">
    <location>
        <begin position="535"/>
        <end position="812"/>
    </location>
</feature>
<gene>
    <name evidence="2" type="ORF">EGN73_15490</name>
</gene>
<name>A0A951J1W1_9BACT</name>
<sequence>MEPQDFGNDLHKLLLQALQAQDRDHLLRIFKEYPNQSLDSAAKFLEAKEHIHDLAALDCMATALTHGGSIPAGYQYAATSLLWGITLWSSQVTLPEADLEFYLANSSYLIQKALLDTGNFAEGISQYETLRTMNLPGWGKPIFYSTHLQAAENYFENNRSDEAVLILQSLDENQILPASLILYDRLKSKIGLINSKTFQSSEEIASQKRMQQLTDLKRMLAAIRTVMKGYEDQMDMDSIEKLVEMYEGEGDISEQELLELTHKISAKTLETQSVMGGVDNTQTPQYKRNLLTQSTAFFHDDKLGHEEDRLRNCLLELKGFYKWFEERKLESDLAFIAYCQYICYNRLEEFQKAADSLDVVFGHLEKQRASISNIHERAGVFGQYPALFGAMALTNYMSRNTRRLFHRIEASKGRNLTDKVLEATGEHQRLDDPDTLIDRLVPLLSANQAHYLSVIVDFDRSYSVLLTKQGKLFATAQGAGEEVLKDWVKNDFPNPQSWKMPVSGLFGRGKSVEIPKELGKYLDPINFAIDENLLDEGDHIVYSPDGLLNLFTLQIGQLNSGKPLIAEFSVSKIHSGSQLVKLLDKSPENLDEIIGITCSAVQDDADKVKEFEEVPLFLLPEEEGIGAEEEVSIENVLEALGPNKLFHFSTHGVFPSGVKGLDLKKLNPYFNSGLLLMSDGKKPELDSEFDYYLGQNLLSPKILQESHVNLNGSHISMQACVSGRAMEGYGGDALGLEWAFFYCGAQSMLSAAWNVDITWANKLFKAFYTNWIHQEFDMKTAHRQAVLQLMNEAPQDNMPVEYYWGGLSLIGDFR</sequence>
<evidence type="ECO:0000313" key="2">
    <source>
        <dbReference type="EMBL" id="MBW3469203.1"/>
    </source>
</evidence>
<keyword evidence="3" id="KW-1185">Reference proteome</keyword>
<comment type="caution">
    <text evidence="2">The sequence shown here is derived from an EMBL/GenBank/DDBJ whole genome shotgun (WGS) entry which is preliminary data.</text>
</comment>
<dbReference type="EMBL" id="RPHB01000007">
    <property type="protein sequence ID" value="MBW3469203.1"/>
    <property type="molecule type" value="Genomic_DNA"/>
</dbReference>
<evidence type="ECO:0000313" key="3">
    <source>
        <dbReference type="Proteomes" id="UP000727490"/>
    </source>
</evidence>
<dbReference type="Pfam" id="PF12770">
    <property type="entry name" value="CHAT"/>
    <property type="match status" value="1"/>
</dbReference>
<evidence type="ECO:0000259" key="1">
    <source>
        <dbReference type="Pfam" id="PF12770"/>
    </source>
</evidence>
<protein>
    <submittedName>
        <fullName evidence="2">CHAT domain-containing protein</fullName>
    </submittedName>
</protein>
<proteinExistence type="predicted"/>
<dbReference type="RefSeq" id="WP_219291818.1">
    <property type="nucleotide sequence ID" value="NZ_RPHB01000007.1"/>
</dbReference>
<dbReference type="Proteomes" id="UP000727490">
    <property type="component" value="Unassembled WGS sequence"/>
</dbReference>
<accession>A0A951J1W1</accession>
<organism evidence="2 3">
    <name type="scientific">Arthrospiribacter ruber</name>
    <dbReference type="NCBI Taxonomy" id="2487934"/>
    <lineage>
        <taxon>Bacteria</taxon>
        <taxon>Pseudomonadati</taxon>
        <taxon>Bacteroidota</taxon>
        <taxon>Cytophagia</taxon>
        <taxon>Cytophagales</taxon>
        <taxon>Cyclobacteriaceae</taxon>
        <taxon>Arthrospiribacter</taxon>
    </lineage>
</organism>